<dbReference type="Gene3D" id="6.10.20.40">
    <property type="entry name" value="TEA/ATTS domain"/>
    <property type="match status" value="1"/>
</dbReference>
<keyword evidence="4" id="KW-0804">Transcription</keyword>
<dbReference type="GO" id="GO:0005634">
    <property type="term" value="C:nucleus"/>
    <property type="evidence" value="ECO:0007669"/>
    <property type="project" value="UniProtKB-SubCell"/>
</dbReference>
<evidence type="ECO:0000256" key="7">
    <source>
        <dbReference type="SAM" id="MobiDB-lite"/>
    </source>
</evidence>
<feature type="DNA-binding region" description="TEA" evidence="6">
    <location>
        <begin position="1"/>
        <end position="50"/>
    </location>
</feature>
<feature type="region of interest" description="Disordered" evidence="7">
    <location>
        <begin position="84"/>
        <end position="112"/>
    </location>
</feature>
<dbReference type="GO" id="GO:0000981">
    <property type="term" value="F:DNA-binding transcription factor activity, RNA polymerase II-specific"/>
    <property type="evidence" value="ECO:0007669"/>
    <property type="project" value="TreeGrafter"/>
</dbReference>
<evidence type="ECO:0000313" key="10">
    <source>
        <dbReference type="Proteomes" id="UP000192596"/>
    </source>
</evidence>
<evidence type="ECO:0000256" key="4">
    <source>
        <dbReference type="ARBA" id="ARBA00023163"/>
    </source>
</evidence>
<dbReference type="InterPro" id="IPR000818">
    <property type="entry name" value="TEA/ATTS_dom"/>
</dbReference>
<dbReference type="GO" id="GO:0005667">
    <property type="term" value="C:transcription regulator complex"/>
    <property type="evidence" value="ECO:0007669"/>
    <property type="project" value="TreeGrafter"/>
</dbReference>
<evidence type="ECO:0000256" key="3">
    <source>
        <dbReference type="ARBA" id="ARBA00023015"/>
    </source>
</evidence>
<evidence type="ECO:0000256" key="1">
    <source>
        <dbReference type="ARBA" id="ARBA00004123"/>
    </source>
</evidence>
<dbReference type="SMART" id="SM00426">
    <property type="entry name" value="TEA"/>
    <property type="match status" value="1"/>
</dbReference>
<dbReference type="OrthoDB" id="10006572at2759"/>
<feature type="compositionally biased region" description="Polar residues" evidence="7">
    <location>
        <begin position="572"/>
        <end position="581"/>
    </location>
</feature>
<dbReference type="EMBL" id="NAJO01000006">
    <property type="protein sequence ID" value="OQO11846.1"/>
    <property type="molecule type" value="Genomic_DNA"/>
</dbReference>
<dbReference type="InParanoid" id="A0A1V8TKE1"/>
<feature type="region of interest" description="Disordered" evidence="7">
    <location>
        <begin position="356"/>
        <end position="391"/>
    </location>
</feature>
<organism evidence="9 10">
    <name type="scientific">Cryoendolithus antarcticus</name>
    <dbReference type="NCBI Taxonomy" id="1507870"/>
    <lineage>
        <taxon>Eukaryota</taxon>
        <taxon>Fungi</taxon>
        <taxon>Dikarya</taxon>
        <taxon>Ascomycota</taxon>
        <taxon>Pezizomycotina</taxon>
        <taxon>Dothideomycetes</taxon>
        <taxon>Dothideomycetidae</taxon>
        <taxon>Cladosporiales</taxon>
        <taxon>Cladosporiaceae</taxon>
        <taxon>Cryoendolithus</taxon>
    </lineage>
</organism>
<dbReference type="PANTHER" id="PTHR11834">
    <property type="entry name" value="TRANSCRIPTIONAL ENHANCER FACTOR TEF RELATED"/>
    <property type="match status" value="1"/>
</dbReference>
<proteinExistence type="inferred from homology"/>
<dbReference type="Pfam" id="PF01285">
    <property type="entry name" value="TEA"/>
    <property type="match status" value="1"/>
</dbReference>
<accession>A0A1V8TKE1</accession>
<gene>
    <name evidence="9" type="ORF">B0A48_03573</name>
</gene>
<comment type="caution">
    <text evidence="9">The sequence shown here is derived from an EMBL/GenBank/DDBJ whole genome shotgun (WGS) entry which is preliminary data.</text>
</comment>
<dbReference type="STRING" id="1507870.A0A1V8TKE1"/>
<evidence type="ECO:0000256" key="2">
    <source>
        <dbReference type="ARBA" id="ARBA00008421"/>
    </source>
</evidence>
<keyword evidence="3" id="KW-0805">Transcription regulation</keyword>
<comment type="subcellular location">
    <subcellularLocation>
        <location evidence="1">Nucleus</location>
    </subcellularLocation>
</comment>
<dbReference type="PRINTS" id="PR00065">
    <property type="entry name" value="TEADOMAIN"/>
</dbReference>
<keyword evidence="10" id="KW-1185">Reference proteome</keyword>
<protein>
    <recommendedName>
        <fullName evidence="8">TEA domain-containing protein</fullName>
    </recommendedName>
</protein>
<dbReference type="Proteomes" id="UP000192596">
    <property type="component" value="Unassembled WGS sequence"/>
</dbReference>
<keyword evidence="5" id="KW-0539">Nucleus</keyword>
<dbReference type="AlphaFoldDB" id="A0A1V8TKE1"/>
<dbReference type="InterPro" id="IPR038096">
    <property type="entry name" value="TEA/ATTS_sf"/>
</dbReference>
<feature type="region of interest" description="Disordered" evidence="7">
    <location>
        <begin position="552"/>
        <end position="581"/>
    </location>
</feature>
<comment type="similarity">
    <text evidence="2">Belongs to the TEC1 family.</text>
</comment>
<sequence>MGRRKHDWKAKLRGRNELIADAIQERTGIGRTRKQVSSHIQVLKPFVENDPFIMRYLSKIDSRGDRGPRIPSYTDGRQRSQFHVASAGLGTRQGPTRSSGRRVDDSPQSYTDPDAFVPVEFEMFVQRKHTPSGSATEVIDRLHTYTKQVSQPMGPVYHIPNSETLLREYPMLATNPWDRKSTHHIIAAEASLAMAMRPMNGMTGVELGISFRCRSECFRPANQPGAVQVRCASEFFEGQTRFDDDFQPPPIIEWHDVGGGMCEGQVKFGSNFWVKALSSGFKNAKERGAEYLEGITAVQDVYVVPAGAQPECILTIHWSFRLSAGECGRASWRRLIMPPLGSVYGLSAAKPEPMEESTFDFNDLNGPLPALNTTTSMPPHPPALQSPFPYESQSASTLSSATWPSNLSDLSTPSGLRIVGVTDSGAPQSYNSNDVDFLGGMMEFNFDASALEGFDTSTFNFDSVAGGASGADRFVADPALEAYTQPQSEMAYIQSQPQTQTHSWEETYAGAGYGASVAYTEYSAGHSGGYAGHGVYDPQMYAAATQDSQAYGGAGADTGGDDGLGDVAHGTQDISGVSSQM</sequence>
<evidence type="ECO:0000256" key="6">
    <source>
        <dbReference type="PROSITE-ProRule" id="PRU00505"/>
    </source>
</evidence>
<dbReference type="PROSITE" id="PS51088">
    <property type="entry name" value="TEA_2"/>
    <property type="match status" value="1"/>
</dbReference>
<dbReference type="PANTHER" id="PTHR11834:SF0">
    <property type="entry name" value="PROTEIN SCALLOPED"/>
    <property type="match status" value="1"/>
</dbReference>
<evidence type="ECO:0000313" key="9">
    <source>
        <dbReference type="EMBL" id="OQO11846.1"/>
    </source>
</evidence>
<feature type="domain" description="TEA" evidence="8">
    <location>
        <begin position="1"/>
        <end position="50"/>
    </location>
</feature>
<dbReference type="InterPro" id="IPR050937">
    <property type="entry name" value="TEC1_TEAD_TF"/>
</dbReference>
<reference evidence="10" key="1">
    <citation type="submission" date="2017-03" db="EMBL/GenBank/DDBJ databases">
        <title>Genomes of endolithic fungi from Antarctica.</title>
        <authorList>
            <person name="Coleine C."/>
            <person name="Masonjones S."/>
            <person name="Stajich J.E."/>
        </authorList>
    </citation>
    <scope>NUCLEOTIDE SEQUENCE [LARGE SCALE GENOMIC DNA]</scope>
    <source>
        <strain evidence="10">CCFEE 5527</strain>
    </source>
</reference>
<evidence type="ECO:0000259" key="8">
    <source>
        <dbReference type="PROSITE" id="PS51088"/>
    </source>
</evidence>
<evidence type="ECO:0000256" key="5">
    <source>
        <dbReference type="ARBA" id="ARBA00023242"/>
    </source>
</evidence>
<name>A0A1V8TKE1_9PEZI</name>
<dbReference type="GO" id="GO:0000978">
    <property type="term" value="F:RNA polymerase II cis-regulatory region sequence-specific DNA binding"/>
    <property type="evidence" value="ECO:0007669"/>
    <property type="project" value="TreeGrafter"/>
</dbReference>